<keyword evidence="3 14" id="KW-0812">Transmembrane</keyword>
<dbReference type="InterPro" id="IPR046342">
    <property type="entry name" value="CBS_dom_sf"/>
</dbReference>
<dbReference type="InterPro" id="IPR050970">
    <property type="entry name" value="Cl_channel_volt-gated"/>
</dbReference>
<feature type="transmembrane region" description="Helical" evidence="14">
    <location>
        <begin position="452"/>
        <end position="472"/>
    </location>
</feature>
<feature type="transmembrane region" description="Helical" evidence="14">
    <location>
        <begin position="123"/>
        <end position="147"/>
    </location>
</feature>
<evidence type="ECO:0000256" key="9">
    <source>
        <dbReference type="ARBA" id="ARBA00023136"/>
    </source>
</evidence>
<comment type="subcellular location">
    <subcellularLocation>
        <location evidence="1 14">Membrane</location>
        <topology evidence="1 14">Multi-pass membrane protein</topology>
    </subcellularLocation>
</comment>
<dbReference type="PROSITE" id="PS51371">
    <property type="entry name" value="CBS"/>
    <property type="match status" value="1"/>
</dbReference>
<evidence type="ECO:0000256" key="14">
    <source>
        <dbReference type="RuleBase" id="RU361221"/>
    </source>
</evidence>
<dbReference type="GO" id="GO:0005886">
    <property type="term" value="C:plasma membrane"/>
    <property type="evidence" value="ECO:0007669"/>
    <property type="project" value="TreeGrafter"/>
</dbReference>
<evidence type="ECO:0000256" key="11">
    <source>
        <dbReference type="ARBA" id="ARBA00023214"/>
    </source>
</evidence>
<dbReference type="InterPro" id="IPR001807">
    <property type="entry name" value="ClC"/>
</dbReference>
<dbReference type="CDD" id="cd03683">
    <property type="entry name" value="ClC_1_like"/>
    <property type="match status" value="1"/>
</dbReference>
<evidence type="ECO:0000256" key="4">
    <source>
        <dbReference type="ARBA" id="ARBA00022737"/>
    </source>
</evidence>
<gene>
    <name evidence="16" type="primary">Clcn2</name>
</gene>
<evidence type="ECO:0000256" key="13">
    <source>
        <dbReference type="PROSITE-ProRule" id="PRU00703"/>
    </source>
</evidence>
<evidence type="ECO:0000256" key="10">
    <source>
        <dbReference type="ARBA" id="ARBA00023173"/>
    </source>
</evidence>
<keyword evidence="7 14" id="KW-0406">Ion transport</keyword>
<dbReference type="AlphaFoldDB" id="A0A6F9D9B0"/>
<proteinExistence type="evidence at transcript level"/>
<organism evidence="16">
    <name type="scientific">Phallusia mammillata</name>
    <dbReference type="NCBI Taxonomy" id="59560"/>
    <lineage>
        <taxon>Eukaryota</taxon>
        <taxon>Metazoa</taxon>
        <taxon>Chordata</taxon>
        <taxon>Tunicata</taxon>
        <taxon>Ascidiacea</taxon>
        <taxon>Phlebobranchia</taxon>
        <taxon>Ascidiidae</taxon>
        <taxon>Phallusia</taxon>
    </lineage>
</organism>
<feature type="transmembrane region" description="Helical" evidence="14">
    <location>
        <begin position="353"/>
        <end position="370"/>
    </location>
</feature>
<keyword evidence="5" id="KW-0851">Voltage-gated channel</keyword>
<evidence type="ECO:0000256" key="8">
    <source>
        <dbReference type="ARBA" id="ARBA00023122"/>
    </source>
</evidence>
<protein>
    <recommendedName>
        <fullName evidence="14">Chloride channel protein</fullName>
    </recommendedName>
</protein>
<evidence type="ECO:0000256" key="2">
    <source>
        <dbReference type="ARBA" id="ARBA00022448"/>
    </source>
</evidence>
<dbReference type="Gene3D" id="3.10.580.10">
    <property type="entry name" value="CBS-domain"/>
    <property type="match status" value="1"/>
</dbReference>
<keyword evidence="9 14" id="KW-0472">Membrane</keyword>
<keyword evidence="2 14" id="KW-0813">Transport</keyword>
<dbReference type="PANTHER" id="PTHR45720:SF10">
    <property type="entry name" value="CHLORIDE CHANNEL PROTEIN 2"/>
    <property type="match status" value="1"/>
</dbReference>
<evidence type="ECO:0000256" key="1">
    <source>
        <dbReference type="ARBA" id="ARBA00004141"/>
    </source>
</evidence>
<feature type="transmembrane region" description="Helical" evidence="14">
    <location>
        <begin position="230"/>
        <end position="254"/>
    </location>
</feature>
<reference evidence="16" key="1">
    <citation type="submission" date="2020-04" db="EMBL/GenBank/DDBJ databases">
        <authorList>
            <person name="Neveu A P."/>
        </authorList>
    </citation>
    <scope>NUCLEOTIDE SEQUENCE</scope>
    <source>
        <tissue evidence="16">Whole embryo</tissue>
    </source>
</reference>
<sequence length="782" mass="87084">MSEIKNDGETHMDYEPTLMYGKYSEELGKLAKSHASHLKHEKTKMLQAPLAVSHTNRDVLKSCQRCYVTFKNCFLYYIELEWVFLLLLGITMALLSFAMDYTIQKCQKAHYWLYKELENFVAFQYLAWVCFPLVFIAFSVGFVHIVSPQAVGSGIPEMKTILRGVVLHEYLTFRVLLAKMIGLTSSLGSRLPIGKEGPFVHIASICATLLNKVFVRLPNSFENDSRQYEILAAACAVGVACNFAAPIGGVLFSIEVTATYFAVRNYWRGFFSAVCGALAFRLLAVWNEEEETITALFKTNFRVEFPFDLQELIAFGTIGIVCGFASALFVYIHRGIVNFSRKHIRVKLFLQKNRFIFPLLVSLVISSLTYPRGFGQFMAGELTLTEALDTLFDNKTWAKLGYIDESVLSDVQQGWKHPSVNIFVTLVLFIVVHFCMTAVAITLAIPAGVFMPVFLIGAAFGRLVGESVAALYPDGFYSGNNVFRIVPGGYAVVGAASLAGGVTHTISTSVIVFELTGQISHILPVMIAVLISNAIAQSLQPSIYDSIIQIKGLPYLPDIIPGKRKLYETVVQDFMVKSIQFVAYTSSFKDLQCLLQTSKLKTFPLVDSSTSMILIGSIKHASLQSLLDKRFKEIKEESDKHTTKTTVLKNEKRHSAGADLQDLGNRAECSMSHDAYANELLKEQVNFDSCPIDPAPFQLVEHTSLHKVHSLFSMLGLNQAYVTSTGKLVGVVSLKELRKVIQGETTTKTQTVKNTFHVGYDCTSQELVSLTYNEDKDVHESE</sequence>
<feature type="transmembrane region" description="Helical" evidence="14">
    <location>
        <begin position="82"/>
        <end position="103"/>
    </location>
</feature>
<dbReference type="Gene3D" id="1.10.3080.10">
    <property type="entry name" value="Clc chloride channel"/>
    <property type="match status" value="1"/>
</dbReference>
<keyword evidence="10" id="KW-0869">Chloride channel</keyword>
<dbReference type="GO" id="GO:0034707">
    <property type="term" value="C:chloride channel complex"/>
    <property type="evidence" value="ECO:0007669"/>
    <property type="project" value="UniProtKB-KW"/>
</dbReference>
<dbReference type="CDD" id="cd04591">
    <property type="entry name" value="CBS_pair_voltage-gated_CLC_euk_bac"/>
    <property type="match status" value="1"/>
</dbReference>
<keyword evidence="12" id="KW-0407">Ion channel</keyword>
<feature type="transmembrane region" description="Helical" evidence="14">
    <location>
        <begin position="266"/>
        <end position="286"/>
    </location>
</feature>
<evidence type="ECO:0000256" key="12">
    <source>
        <dbReference type="ARBA" id="ARBA00023303"/>
    </source>
</evidence>
<dbReference type="Pfam" id="PF00654">
    <property type="entry name" value="Voltage_CLC"/>
    <property type="match status" value="1"/>
</dbReference>
<feature type="domain" description="CBS" evidence="15">
    <location>
        <begin position="692"/>
        <end position="747"/>
    </location>
</feature>
<dbReference type="EMBL" id="LR783989">
    <property type="protein sequence ID" value="CAB3231546.1"/>
    <property type="molecule type" value="mRNA"/>
</dbReference>
<evidence type="ECO:0000256" key="3">
    <source>
        <dbReference type="ARBA" id="ARBA00022692"/>
    </source>
</evidence>
<keyword evidence="6 14" id="KW-1133">Transmembrane helix</keyword>
<dbReference type="PRINTS" id="PR00762">
    <property type="entry name" value="CLCHANNEL"/>
</dbReference>
<feature type="transmembrane region" description="Helical" evidence="14">
    <location>
        <begin position="422"/>
        <end position="445"/>
    </location>
</feature>
<accession>A0A6F9D9B0</accession>
<keyword evidence="8 13" id="KW-0129">CBS domain</keyword>
<dbReference type="GO" id="GO:0005247">
    <property type="term" value="F:voltage-gated chloride channel activity"/>
    <property type="evidence" value="ECO:0007669"/>
    <property type="project" value="TreeGrafter"/>
</dbReference>
<evidence type="ECO:0000256" key="5">
    <source>
        <dbReference type="ARBA" id="ARBA00022882"/>
    </source>
</evidence>
<feature type="transmembrane region" description="Helical" evidence="14">
    <location>
        <begin position="312"/>
        <end position="332"/>
    </location>
</feature>
<comment type="similarity">
    <text evidence="14">Belongs to the chloride channel (TC 2.A.49) family.</text>
</comment>
<evidence type="ECO:0000259" key="15">
    <source>
        <dbReference type="PROSITE" id="PS51371"/>
    </source>
</evidence>
<name>A0A6F9D9B0_9ASCI</name>
<dbReference type="SUPFAM" id="SSF81340">
    <property type="entry name" value="Clc chloride channel"/>
    <property type="match status" value="1"/>
</dbReference>
<dbReference type="PANTHER" id="PTHR45720">
    <property type="entry name" value="CHLORIDE CHANNEL PROTEIN 2"/>
    <property type="match status" value="1"/>
</dbReference>
<evidence type="ECO:0000256" key="6">
    <source>
        <dbReference type="ARBA" id="ARBA00022989"/>
    </source>
</evidence>
<evidence type="ECO:0000313" key="16">
    <source>
        <dbReference type="EMBL" id="CAB3231546.1"/>
    </source>
</evidence>
<dbReference type="InterPro" id="IPR014743">
    <property type="entry name" value="Cl-channel_core"/>
</dbReference>
<dbReference type="FunFam" id="1.10.3080.10:FF:000003">
    <property type="entry name" value="Chloride channel 2"/>
    <property type="match status" value="1"/>
</dbReference>
<evidence type="ECO:0000256" key="7">
    <source>
        <dbReference type="ARBA" id="ARBA00023065"/>
    </source>
</evidence>
<comment type="caution">
    <text evidence="14">Lacks conserved residue(s) required for the propagation of feature annotation.</text>
</comment>
<dbReference type="SUPFAM" id="SSF54631">
    <property type="entry name" value="CBS-domain pair"/>
    <property type="match status" value="1"/>
</dbReference>
<keyword evidence="11 14" id="KW-0868">Chloride</keyword>
<keyword evidence="4" id="KW-0677">Repeat</keyword>
<dbReference type="InterPro" id="IPR000644">
    <property type="entry name" value="CBS_dom"/>
</dbReference>